<reference evidence="1 2" key="1">
    <citation type="submission" date="2016-08" db="EMBL/GenBank/DDBJ databases">
        <title>Campylobacter species from sea mammals.</title>
        <authorList>
            <person name="Gilbert M.J."/>
            <person name="Byrne B.A."/>
            <person name="Zomer A.L."/>
            <person name="Wagenaar J.A."/>
        </authorList>
    </citation>
    <scope>NUCLEOTIDE SEQUENCE [LARGE SCALE GENOMIC DNA]</scope>
    <source>
        <strain evidence="1 2">1105248</strain>
    </source>
</reference>
<gene>
    <name evidence="1" type="ORF">BFG04_03715</name>
</gene>
<dbReference type="Pfam" id="PF11753">
    <property type="entry name" value="DUF3310"/>
    <property type="match status" value="1"/>
</dbReference>
<dbReference type="InterPro" id="IPR021739">
    <property type="entry name" value="SaV-like"/>
</dbReference>
<name>A0AAX0L9S2_9BACT</name>
<dbReference type="RefSeq" id="WP_078415509.1">
    <property type="nucleotide sequence ID" value="NZ_CP012546.1"/>
</dbReference>
<protein>
    <recommendedName>
        <fullName evidence="3">DUF3310 domain protein</fullName>
    </recommendedName>
</protein>
<proteinExistence type="predicted"/>
<sequence length="71" mass="8301">MEVANTNNRKQIGGSHYEKMTIEPIDFITSNNMGFCEGNIIKYICRYKDKNGGEDLKKAKWYIDFLIKAYE</sequence>
<accession>A0AAX0L9S2</accession>
<dbReference type="AlphaFoldDB" id="A0AAX0L9S2"/>
<dbReference type="Proteomes" id="UP000189728">
    <property type="component" value="Unassembled WGS sequence"/>
</dbReference>
<organism evidence="1 2">
    <name type="scientific">Campylobacter pinnipediorum subsp. pinnipediorum</name>
    <dbReference type="NCBI Taxonomy" id="1660067"/>
    <lineage>
        <taxon>Bacteria</taxon>
        <taxon>Pseudomonadati</taxon>
        <taxon>Campylobacterota</taxon>
        <taxon>Epsilonproteobacteria</taxon>
        <taxon>Campylobacterales</taxon>
        <taxon>Campylobacteraceae</taxon>
        <taxon>Campylobacter</taxon>
    </lineage>
</organism>
<evidence type="ECO:0000313" key="2">
    <source>
        <dbReference type="Proteomes" id="UP000189728"/>
    </source>
</evidence>
<evidence type="ECO:0000313" key="1">
    <source>
        <dbReference type="EMBL" id="OPA77212.1"/>
    </source>
</evidence>
<dbReference type="EMBL" id="MCRK01000036">
    <property type="protein sequence ID" value="OPA77212.1"/>
    <property type="molecule type" value="Genomic_DNA"/>
</dbReference>
<comment type="caution">
    <text evidence="1">The sequence shown here is derived from an EMBL/GenBank/DDBJ whole genome shotgun (WGS) entry which is preliminary data.</text>
</comment>
<evidence type="ECO:0008006" key="3">
    <source>
        <dbReference type="Google" id="ProtNLM"/>
    </source>
</evidence>